<proteinExistence type="predicted"/>
<protein>
    <submittedName>
        <fullName evidence="2">Uncharacterized protein</fullName>
    </submittedName>
</protein>
<dbReference type="PANTHER" id="PTHR47899">
    <property type="entry name" value="COILED-COIL DOMAIN-CONTAINING PROTEIN 171"/>
    <property type="match status" value="1"/>
</dbReference>
<dbReference type="AlphaFoldDB" id="A0AAY4AQ27"/>
<reference evidence="2" key="2">
    <citation type="submission" date="2025-08" db="UniProtKB">
        <authorList>
            <consortium name="Ensembl"/>
        </authorList>
    </citation>
    <scope>IDENTIFICATION</scope>
</reference>
<keyword evidence="3" id="KW-1185">Reference proteome</keyword>
<reference evidence="2 3" key="1">
    <citation type="submission" date="2020-06" db="EMBL/GenBank/DDBJ databases">
        <authorList>
            <consortium name="Wellcome Sanger Institute Data Sharing"/>
        </authorList>
    </citation>
    <scope>NUCLEOTIDE SEQUENCE [LARGE SCALE GENOMIC DNA]</scope>
</reference>
<reference evidence="2" key="3">
    <citation type="submission" date="2025-09" db="UniProtKB">
        <authorList>
            <consortium name="Ensembl"/>
        </authorList>
    </citation>
    <scope>IDENTIFICATION</scope>
</reference>
<name>A0AAY4AQ27_9TELE</name>
<organism evidence="2 3">
    <name type="scientific">Denticeps clupeoides</name>
    <name type="common">denticle herring</name>
    <dbReference type="NCBI Taxonomy" id="299321"/>
    <lineage>
        <taxon>Eukaryota</taxon>
        <taxon>Metazoa</taxon>
        <taxon>Chordata</taxon>
        <taxon>Craniata</taxon>
        <taxon>Vertebrata</taxon>
        <taxon>Euteleostomi</taxon>
        <taxon>Actinopterygii</taxon>
        <taxon>Neopterygii</taxon>
        <taxon>Teleostei</taxon>
        <taxon>Clupei</taxon>
        <taxon>Clupeiformes</taxon>
        <taxon>Denticipitoidei</taxon>
        <taxon>Denticipitidae</taxon>
        <taxon>Denticeps</taxon>
    </lineage>
</organism>
<accession>A0AAY4AQ27</accession>
<sequence>MELHDQSLRQLSKYLSQSQREKRELQEDVIAAEKALCRAARDSVVNYLQAVESSLEEVRGRVLSQTTPTKGDVTWHLPRMHLDVPDPEGLTGGPEVVICEGFVRSFAGVYEVVCSRLMNVQSELDSRNTLACVLKSELHNAGVSDGVRTHTAENVPACPPAVTATDPRGFFVGLHSPAIYYLERRSFSVVMVNFS</sequence>
<dbReference type="Ensembl" id="ENSDCDT00010009939.1">
    <property type="protein sequence ID" value="ENSDCDP00010009456.1"/>
    <property type="gene ID" value="ENSDCDG00010004226.1"/>
</dbReference>
<gene>
    <name evidence="2" type="primary">CYGB</name>
</gene>
<feature type="coiled-coil region" evidence="1">
    <location>
        <begin position="8"/>
        <end position="35"/>
    </location>
</feature>
<evidence type="ECO:0000313" key="3">
    <source>
        <dbReference type="Proteomes" id="UP000694580"/>
    </source>
</evidence>
<evidence type="ECO:0000313" key="2">
    <source>
        <dbReference type="Ensembl" id="ENSDCDP00010009456.1"/>
    </source>
</evidence>
<evidence type="ECO:0000256" key="1">
    <source>
        <dbReference type="SAM" id="Coils"/>
    </source>
</evidence>
<dbReference type="Proteomes" id="UP000694580">
    <property type="component" value="Chromosome 1"/>
</dbReference>
<keyword evidence="1" id="KW-0175">Coiled coil</keyword>
<dbReference type="GeneTree" id="ENSGT01060000248998"/>
<dbReference type="InterPro" id="IPR038820">
    <property type="entry name" value="CCDC171"/>
</dbReference>
<dbReference type="PANTHER" id="PTHR47899:SF1">
    <property type="entry name" value="COILED-COIL DOMAIN-CONTAINING PROTEIN 171"/>
    <property type="match status" value="1"/>
</dbReference>